<feature type="transmembrane region" description="Helical" evidence="1">
    <location>
        <begin position="60"/>
        <end position="78"/>
    </location>
</feature>
<feature type="transmembrane region" description="Helical" evidence="1">
    <location>
        <begin position="20"/>
        <end position="40"/>
    </location>
</feature>
<protein>
    <submittedName>
        <fullName evidence="2">Uncharacterized protein</fullName>
    </submittedName>
</protein>
<comment type="caution">
    <text evidence="2">The sequence shown here is derived from an EMBL/GenBank/DDBJ whole genome shotgun (WGS) entry which is preliminary data.</text>
</comment>
<dbReference type="AlphaFoldDB" id="A0A8J3QP41"/>
<reference evidence="2" key="1">
    <citation type="submission" date="2021-01" db="EMBL/GenBank/DDBJ databases">
        <title>Whole genome shotgun sequence of Rugosimonospora africana NBRC 104875.</title>
        <authorList>
            <person name="Komaki H."/>
            <person name="Tamura T."/>
        </authorList>
    </citation>
    <scope>NUCLEOTIDE SEQUENCE</scope>
    <source>
        <strain evidence="2">NBRC 104875</strain>
    </source>
</reference>
<organism evidence="2 3">
    <name type="scientific">Rugosimonospora africana</name>
    <dbReference type="NCBI Taxonomy" id="556532"/>
    <lineage>
        <taxon>Bacteria</taxon>
        <taxon>Bacillati</taxon>
        <taxon>Actinomycetota</taxon>
        <taxon>Actinomycetes</taxon>
        <taxon>Micromonosporales</taxon>
        <taxon>Micromonosporaceae</taxon>
        <taxon>Rugosimonospora</taxon>
    </lineage>
</organism>
<keyword evidence="1" id="KW-0812">Transmembrane</keyword>
<sequence>MSIPATDFYAPPVTRWRRTAGLVAGVLALLALAGTVLGAWNPTSLVLVHQYLGDPVRDLFFAMLLALIAYWVGVPVTSEAAQHGRVVARAWLVVLTALVGVAALTTWGLAVFRYQPQVIARSADGQRAVALVTVLRGRQLHAFAGSGVGARDQGNLGRPCGPSVVAEFTGDDEVRVTTNYGTFDLRLDPATGRPVRGLGPTCSG</sequence>
<dbReference type="RefSeq" id="WP_203917452.1">
    <property type="nucleotide sequence ID" value="NZ_BONZ01000016.1"/>
</dbReference>
<feature type="transmembrane region" description="Helical" evidence="1">
    <location>
        <begin position="90"/>
        <end position="112"/>
    </location>
</feature>
<dbReference type="Proteomes" id="UP000642748">
    <property type="component" value="Unassembled WGS sequence"/>
</dbReference>
<accession>A0A8J3QP41</accession>
<name>A0A8J3QP41_9ACTN</name>
<keyword evidence="3" id="KW-1185">Reference proteome</keyword>
<gene>
    <name evidence="2" type="ORF">Raf01_19460</name>
</gene>
<evidence type="ECO:0000313" key="3">
    <source>
        <dbReference type="Proteomes" id="UP000642748"/>
    </source>
</evidence>
<proteinExistence type="predicted"/>
<keyword evidence="1" id="KW-0472">Membrane</keyword>
<evidence type="ECO:0000256" key="1">
    <source>
        <dbReference type="SAM" id="Phobius"/>
    </source>
</evidence>
<keyword evidence="1" id="KW-1133">Transmembrane helix</keyword>
<evidence type="ECO:0000313" key="2">
    <source>
        <dbReference type="EMBL" id="GIH13774.1"/>
    </source>
</evidence>
<dbReference type="EMBL" id="BONZ01000016">
    <property type="protein sequence ID" value="GIH13774.1"/>
    <property type="molecule type" value="Genomic_DNA"/>
</dbReference>